<feature type="domain" description="FAD-binding PCMH-type" evidence="2">
    <location>
        <begin position="13"/>
        <end position="189"/>
    </location>
</feature>
<keyword evidence="4" id="KW-1185">Reference proteome</keyword>
<dbReference type="EMBL" id="JALJOU010000054">
    <property type="protein sequence ID" value="KAK9827963.1"/>
    <property type="molecule type" value="Genomic_DNA"/>
</dbReference>
<name>A0AAW1R368_9CHLO</name>
<dbReference type="PANTHER" id="PTHR43762">
    <property type="entry name" value="L-GULONOLACTONE OXIDASE"/>
    <property type="match status" value="1"/>
</dbReference>
<dbReference type="InterPro" id="IPR006094">
    <property type="entry name" value="Oxid_FAD_bind_N"/>
</dbReference>
<dbReference type="InterPro" id="IPR016169">
    <property type="entry name" value="FAD-bd_PCMH_sub2"/>
</dbReference>
<dbReference type="GO" id="GO:0071949">
    <property type="term" value="F:FAD binding"/>
    <property type="evidence" value="ECO:0007669"/>
    <property type="project" value="InterPro"/>
</dbReference>
<dbReference type="SUPFAM" id="SSF56176">
    <property type="entry name" value="FAD-binding/transporter-associated domain-like"/>
    <property type="match status" value="1"/>
</dbReference>
<dbReference type="InterPro" id="IPR010031">
    <property type="entry name" value="FAD_lactone_oxidase-like"/>
</dbReference>
<dbReference type="InterPro" id="IPR016166">
    <property type="entry name" value="FAD-bd_PCMH"/>
</dbReference>
<dbReference type="PANTHER" id="PTHR43762:SF1">
    <property type="entry name" value="D-ARABINONO-1,4-LACTONE OXIDASE"/>
    <property type="match status" value="1"/>
</dbReference>
<accession>A0AAW1R368</accession>
<dbReference type="InterPro" id="IPR036318">
    <property type="entry name" value="FAD-bd_PCMH-like_sf"/>
</dbReference>
<dbReference type="Gene3D" id="3.30.465.10">
    <property type="match status" value="1"/>
</dbReference>
<dbReference type="Gene3D" id="3.30.43.10">
    <property type="entry name" value="Uridine Diphospho-n-acetylenolpyruvylglucosamine Reductase, domain 2"/>
    <property type="match status" value="1"/>
</dbReference>
<gene>
    <name evidence="3" type="ORF">WJX81_002293</name>
</gene>
<comment type="caution">
    <text evidence="3">The sequence shown here is derived from an EMBL/GenBank/DDBJ whole genome shotgun (WGS) entry which is preliminary data.</text>
</comment>
<dbReference type="GO" id="GO:0016899">
    <property type="term" value="F:oxidoreductase activity, acting on the CH-OH group of donors, oxygen as acceptor"/>
    <property type="evidence" value="ECO:0007669"/>
    <property type="project" value="InterPro"/>
</dbReference>
<dbReference type="Pfam" id="PF01565">
    <property type="entry name" value="FAD_binding_4"/>
    <property type="match status" value="1"/>
</dbReference>
<evidence type="ECO:0000313" key="4">
    <source>
        <dbReference type="Proteomes" id="UP001445335"/>
    </source>
</evidence>
<evidence type="ECO:0000313" key="3">
    <source>
        <dbReference type="EMBL" id="KAK9827963.1"/>
    </source>
</evidence>
<comment type="cofactor">
    <cofactor evidence="1">
        <name>FAD</name>
        <dbReference type="ChEBI" id="CHEBI:57692"/>
    </cofactor>
</comment>
<dbReference type="AlphaFoldDB" id="A0AAW1R368"/>
<organism evidence="3 4">
    <name type="scientific">Elliptochloris bilobata</name>
    <dbReference type="NCBI Taxonomy" id="381761"/>
    <lineage>
        <taxon>Eukaryota</taxon>
        <taxon>Viridiplantae</taxon>
        <taxon>Chlorophyta</taxon>
        <taxon>core chlorophytes</taxon>
        <taxon>Trebouxiophyceae</taxon>
        <taxon>Trebouxiophyceae incertae sedis</taxon>
        <taxon>Elliptochloris clade</taxon>
        <taxon>Elliptochloris</taxon>
    </lineage>
</organism>
<evidence type="ECO:0000256" key="1">
    <source>
        <dbReference type="ARBA" id="ARBA00001974"/>
    </source>
</evidence>
<reference evidence="3 4" key="1">
    <citation type="journal article" date="2024" name="Nat. Commun.">
        <title>Phylogenomics reveals the evolutionary origins of lichenization in chlorophyte algae.</title>
        <authorList>
            <person name="Puginier C."/>
            <person name="Libourel C."/>
            <person name="Otte J."/>
            <person name="Skaloud P."/>
            <person name="Haon M."/>
            <person name="Grisel S."/>
            <person name="Petersen M."/>
            <person name="Berrin J.G."/>
            <person name="Delaux P.M."/>
            <person name="Dal Grande F."/>
            <person name="Keller J."/>
        </authorList>
    </citation>
    <scope>NUCLEOTIDE SEQUENCE [LARGE SCALE GENOMIC DNA]</scope>
    <source>
        <strain evidence="3 4">SAG 245.80</strain>
    </source>
</reference>
<proteinExistence type="predicted"/>
<dbReference type="PROSITE" id="PS51387">
    <property type="entry name" value="FAD_PCMH"/>
    <property type="match status" value="1"/>
</dbReference>
<sequence length="452" mass="49903">MDSAHLATWHLAHKTRPAKIVLPKDVEEVVAAVRDPKNHPSPLIAVGAMHSVTRCVEADAGTVVCMAGFNRVIGMAGATDSPCQVVRVEAGVTLAVLHAWLLALQRELSFSPEIGDATVGGLVTTMCKDSSVRGPGHLCALVEALTYVDHEGNVVGLSRQEDEVALEHYMCSYCTQGITLDAMLRCRPACLVRTRVRALPTGDGARLAERILRMRAQCDNMWAVITLHGCCLEQRWQLPGRALHRQSPRLLLEVFRRVRYQTFLVPHTPAYILLGARLPLPGLVHHRSLLVNSYPAVTAEQSRLDFSYYEYPDIGRFAEVVEGVLQFARDHKDATGFAPAGFALYFVRRGGARARMHAGAYSGGEGWSFVLDPTCGQPTDPRWLEFCRAFTPWALAHGARTSPTQTKELLPGQYALDSRYVRARFLTPYFAQFVTELKQGAETPAFDTLPKT</sequence>
<dbReference type="InterPro" id="IPR016167">
    <property type="entry name" value="FAD-bd_PCMH_sub1"/>
</dbReference>
<protein>
    <recommendedName>
        <fullName evidence="2">FAD-binding PCMH-type domain-containing protein</fullName>
    </recommendedName>
</protein>
<dbReference type="Proteomes" id="UP001445335">
    <property type="component" value="Unassembled WGS sequence"/>
</dbReference>
<evidence type="ECO:0000259" key="2">
    <source>
        <dbReference type="PROSITE" id="PS51387"/>
    </source>
</evidence>